<dbReference type="PRINTS" id="PR00762">
    <property type="entry name" value="CLCHANNEL"/>
</dbReference>
<evidence type="ECO:0000256" key="7">
    <source>
        <dbReference type="ARBA" id="ARBA00023122"/>
    </source>
</evidence>
<dbReference type="GO" id="GO:0005254">
    <property type="term" value="F:chloride channel activity"/>
    <property type="evidence" value="ECO:0007669"/>
    <property type="project" value="UniProtKB-UniRule"/>
</dbReference>
<evidence type="ECO:0000313" key="14">
    <source>
        <dbReference type="EMBL" id="LAC26100.1"/>
    </source>
</evidence>
<keyword evidence="3 11" id="KW-0812">Transmembrane</keyword>
<dbReference type="AlphaFoldDB" id="A0A6A7G5D9"/>
<feature type="transmembrane region" description="Helical" evidence="11">
    <location>
        <begin position="495"/>
        <end position="516"/>
    </location>
</feature>
<comment type="similarity">
    <text evidence="11">Belongs to the chloride channel (TC 2.A.49) family.</text>
</comment>
<dbReference type="PANTHER" id="PTHR11689">
    <property type="entry name" value="CHLORIDE CHANNEL PROTEIN CLC FAMILY MEMBER"/>
    <property type="match status" value="1"/>
</dbReference>
<dbReference type="EMBL" id="IACT01006978">
    <property type="protein sequence ID" value="LAC26100.1"/>
    <property type="molecule type" value="mRNA"/>
</dbReference>
<dbReference type="InterPro" id="IPR051280">
    <property type="entry name" value="Cl-channel/antiporter"/>
</dbReference>
<dbReference type="Gene3D" id="1.10.3080.10">
    <property type="entry name" value="Clc chloride channel"/>
    <property type="match status" value="1"/>
</dbReference>
<evidence type="ECO:0000256" key="6">
    <source>
        <dbReference type="ARBA" id="ARBA00023065"/>
    </source>
</evidence>
<feature type="compositionally biased region" description="Basic and acidic residues" evidence="12">
    <location>
        <begin position="697"/>
        <end position="706"/>
    </location>
</feature>
<feature type="transmembrane region" description="Helical" evidence="11">
    <location>
        <begin position="381"/>
        <end position="403"/>
    </location>
</feature>
<dbReference type="Pfam" id="PF00571">
    <property type="entry name" value="CBS"/>
    <property type="match status" value="1"/>
</dbReference>
<dbReference type="InterPro" id="IPR014743">
    <property type="entry name" value="Cl-channel_core"/>
</dbReference>
<dbReference type="GO" id="GO:0005765">
    <property type="term" value="C:lysosomal membrane"/>
    <property type="evidence" value="ECO:0007669"/>
    <property type="project" value="TreeGrafter"/>
</dbReference>
<dbReference type="InterPro" id="IPR001807">
    <property type="entry name" value="ClC"/>
</dbReference>
<keyword evidence="5 11" id="KW-1133">Transmembrane helix</keyword>
<dbReference type="SUPFAM" id="SSF54631">
    <property type="entry name" value="CBS-domain pair"/>
    <property type="match status" value="2"/>
</dbReference>
<accession>A0A6A7G5D9</accession>
<feature type="transmembrane region" description="Helical" evidence="11">
    <location>
        <begin position="559"/>
        <end position="576"/>
    </location>
</feature>
<evidence type="ECO:0000256" key="11">
    <source>
        <dbReference type="RuleBase" id="RU361221"/>
    </source>
</evidence>
<reference evidence="14" key="1">
    <citation type="submission" date="2017-11" db="EMBL/GenBank/DDBJ databases">
        <title>The sensing device of the deep-sea amphipod.</title>
        <authorList>
            <person name="Kobayashi H."/>
            <person name="Nagahama T."/>
            <person name="Arai W."/>
            <person name="Sasagawa Y."/>
            <person name="Umeda M."/>
            <person name="Hayashi T."/>
            <person name="Nikaido I."/>
            <person name="Watanabe H."/>
            <person name="Oguri K."/>
            <person name="Kitazato H."/>
            <person name="Fujioka K."/>
            <person name="Kido Y."/>
            <person name="Takami H."/>
        </authorList>
    </citation>
    <scope>NUCLEOTIDE SEQUENCE</scope>
    <source>
        <tissue evidence="14">Whole body</tissue>
    </source>
</reference>
<evidence type="ECO:0000256" key="9">
    <source>
        <dbReference type="ARBA" id="ARBA00023214"/>
    </source>
</evidence>
<dbReference type="SUPFAM" id="SSF81340">
    <property type="entry name" value="Clc chloride channel"/>
    <property type="match status" value="1"/>
</dbReference>
<organism evidence="14">
    <name type="scientific">Hirondellea gigas</name>
    <dbReference type="NCBI Taxonomy" id="1518452"/>
    <lineage>
        <taxon>Eukaryota</taxon>
        <taxon>Metazoa</taxon>
        <taxon>Ecdysozoa</taxon>
        <taxon>Arthropoda</taxon>
        <taxon>Crustacea</taxon>
        <taxon>Multicrustacea</taxon>
        <taxon>Malacostraca</taxon>
        <taxon>Eumalacostraca</taxon>
        <taxon>Peracarida</taxon>
        <taxon>Amphipoda</taxon>
        <taxon>Amphilochidea</taxon>
        <taxon>Lysianassida</taxon>
        <taxon>Lysianassidira</taxon>
        <taxon>Lysianassoidea</taxon>
        <taxon>Lysianassidae</taxon>
        <taxon>Hirondellea</taxon>
    </lineage>
</organism>
<feature type="transmembrane region" description="Helical" evidence="11">
    <location>
        <begin position="147"/>
        <end position="171"/>
    </location>
</feature>
<evidence type="ECO:0000256" key="12">
    <source>
        <dbReference type="SAM" id="MobiDB-lite"/>
    </source>
</evidence>
<dbReference type="PROSITE" id="PS51371">
    <property type="entry name" value="CBS"/>
    <property type="match status" value="1"/>
</dbReference>
<dbReference type="Gene3D" id="3.90.1280.20">
    <property type="match status" value="1"/>
</dbReference>
<dbReference type="PANTHER" id="PTHR11689:SF136">
    <property type="entry name" value="H(+)_CL(-) EXCHANGE TRANSPORTER 7"/>
    <property type="match status" value="1"/>
</dbReference>
<feature type="transmembrane region" description="Helical" evidence="11">
    <location>
        <begin position="191"/>
        <end position="212"/>
    </location>
</feature>
<feature type="transmembrane region" description="Helical" evidence="11">
    <location>
        <begin position="339"/>
        <end position="361"/>
    </location>
</feature>
<feature type="transmembrane region" description="Helical" evidence="11">
    <location>
        <begin position="423"/>
        <end position="443"/>
    </location>
</feature>
<feature type="compositionally biased region" description="Polar residues" evidence="12">
    <location>
        <begin position="13"/>
        <end position="34"/>
    </location>
</feature>
<evidence type="ECO:0000256" key="8">
    <source>
        <dbReference type="ARBA" id="ARBA00023136"/>
    </source>
</evidence>
<feature type="compositionally biased region" description="Polar residues" evidence="12">
    <location>
        <begin position="684"/>
        <end position="695"/>
    </location>
</feature>
<keyword evidence="7 10" id="KW-0129">CBS domain</keyword>
<proteinExistence type="evidence at transcript level"/>
<evidence type="ECO:0000256" key="1">
    <source>
        <dbReference type="ARBA" id="ARBA00004141"/>
    </source>
</evidence>
<comment type="subcellular location">
    <subcellularLocation>
        <location evidence="1 11">Membrane</location>
        <topology evidence="1 11">Multi-pass membrane protein</topology>
    </subcellularLocation>
</comment>
<name>A0A6A7G5D9_9CRUS</name>
<keyword evidence="9 11" id="KW-0868">Chloride</keyword>
<evidence type="ECO:0000256" key="5">
    <source>
        <dbReference type="ARBA" id="ARBA00022989"/>
    </source>
</evidence>
<feature type="compositionally biased region" description="Low complexity" evidence="12">
    <location>
        <begin position="707"/>
        <end position="719"/>
    </location>
</feature>
<evidence type="ECO:0000256" key="2">
    <source>
        <dbReference type="ARBA" id="ARBA00022448"/>
    </source>
</evidence>
<sequence length="1016" mass="112203">MNAWTPLLHFKKASTSNGTEGVEKSNNYGSNMDRASSSDGAGGSGPYERMPSPPSPPLPRRRRKRQHSNDVRRRRRSHGEAIPVIPPPPDVGLQPRIPAKERGSMYVIDQTYESLDYDTCPNELYMRERLSTSTKAHTYVAVLRMTVAGITGALTAVVAVLIDVVIHYGAMWKFKLLQRYMSNSYNPAVPILLWVTLNCAFTLPAAILGSVVEPVAAGSGIPQVKCYLNGVKIPRVVRIKTLFCKAVGVICSVLGGLLVGKEGPMIHSGAVIAAGISQGKSSTFNKDFHFFQRFREDPEKRDFVACGSAAGVAAAFGAPIGGVLFALEEGASHWQQMLTWNSFVAAGCAVGILNVMLSMIYGRKSGGLLNFGEFLNMETAYFEYVIFFVMAVCTAIISTLFNFVNQQVTIRRMRYLTKPWMRIVEALLVSSVTALTSSAHIYISPDCKVPSEERPSLYPVQLTCPAGQESMTARLYMETPEGALVNLFHDPYGMYSVHTLVVHFLVTTTLSCITYGIGVPSGLFIPTLLNGASFGRLFGVGMTWLMPSFSGGVANEGKYALIGAAAFLGGVVRMTLSLTCIIMESTGAVTFTIPLLMVIYIAKYIGDIFNKGLYDIHIRLTGVPFLEPKAEPPLENLSAADVMSSPAICLHPVESVRRLLVIARQCTHNGFPVVWDMTVPFVKSSSNRRGSGQQPSRKTDADDRDSSSSSNRQSSVESNRNIEDVRINMTVNNVDCERESDVEDEDHYNENDIVELIQNADAFDIKNHCAKLNKQEGLDSETLHSRLLTDSCINRFSKAIVSSSSMTDSACVVNSVDESDVNDGSIREVEDDVSITFEDGATGDKTVVDPPGQSQFYDTTNVALDFDLESTEVDSVQGTLCGLMLRSQIMVMLKHKMFIEREEYWSDSWQDLGVFRDAYPRFYDLEAVDLRPEDLDCHVDLRPYMNPTPYTTTKQMNLSRTYDNFRKLGLRHQVVVDNSFQAKGIITRKDLVKFHAKEKDGAIVIERMNVYESVTA</sequence>
<keyword evidence="4" id="KW-0677">Repeat</keyword>
<keyword evidence="2 11" id="KW-0813">Transport</keyword>
<feature type="domain" description="CBS" evidence="13">
    <location>
        <begin position="945"/>
        <end position="1001"/>
    </location>
</feature>
<protein>
    <recommendedName>
        <fullName evidence="11">Chloride channel protein</fullName>
    </recommendedName>
</protein>
<feature type="compositionally biased region" description="Basic residues" evidence="12">
    <location>
        <begin position="59"/>
        <end position="77"/>
    </location>
</feature>
<feature type="region of interest" description="Disordered" evidence="12">
    <location>
        <begin position="684"/>
        <end position="724"/>
    </location>
</feature>
<evidence type="ECO:0000256" key="4">
    <source>
        <dbReference type="ARBA" id="ARBA00022737"/>
    </source>
</evidence>
<evidence type="ECO:0000256" key="3">
    <source>
        <dbReference type="ARBA" id="ARBA00022692"/>
    </source>
</evidence>
<dbReference type="InterPro" id="IPR046342">
    <property type="entry name" value="CBS_dom_sf"/>
</dbReference>
<feature type="transmembrane region" description="Helical" evidence="11">
    <location>
        <begin position="528"/>
        <end position="547"/>
    </location>
</feature>
<feature type="transmembrane region" description="Helical" evidence="11">
    <location>
        <begin position="303"/>
        <end position="327"/>
    </location>
</feature>
<keyword evidence="8 11" id="KW-0472">Membrane</keyword>
<dbReference type="InterPro" id="IPR000644">
    <property type="entry name" value="CBS_dom"/>
</dbReference>
<evidence type="ECO:0000259" key="13">
    <source>
        <dbReference type="PROSITE" id="PS51371"/>
    </source>
</evidence>
<evidence type="ECO:0000256" key="10">
    <source>
        <dbReference type="PROSITE-ProRule" id="PRU00703"/>
    </source>
</evidence>
<feature type="region of interest" description="Disordered" evidence="12">
    <location>
        <begin position="1"/>
        <end position="97"/>
    </location>
</feature>
<keyword evidence="6 11" id="KW-0406">Ion transport</keyword>
<feature type="transmembrane region" description="Helical" evidence="11">
    <location>
        <begin position="588"/>
        <end position="606"/>
    </location>
</feature>
<dbReference type="Pfam" id="PF00654">
    <property type="entry name" value="Voltage_CLC"/>
    <property type="match status" value="1"/>
</dbReference>